<keyword evidence="1" id="KW-0175">Coiled coil</keyword>
<gene>
    <name evidence="3" type="ORF">KDA27_12895</name>
</gene>
<reference evidence="3" key="2">
    <citation type="journal article" date="2021" name="Microbiome">
        <title>Successional dynamics and alternative stable states in a saline activated sludge microbial community over 9 years.</title>
        <authorList>
            <person name="Wang Y."/>
            <person name="Ye J."/>
            <person name="Ju F."/>
            <person name="Liu L."/>
            <person name="Boyd J.A."/>
            <person name="Deng Y."/>
            <person name="Parks D.H."/>
            <person name="Jiang X."/>
            <person name="Yin X."/>
            <person name="Woodcroft B.J."/>
            <person name="Tyson G.W."/>
            <person name="Hugenholtz P."/>
            <person name="Polz M.F."/>
            <person name="Zhang T."/>
        </authorList>
    </citation>
    <scope>NUCLEOTIDE SEQUENCE</scope>
    <source>
        <strain evidence="3">HKST-UBA02</strain>
    </source>
</reference>
<comment type="caution">
    <text evidence="3">The sequence shown here is derived from an EMBL/GenBank/DDBJ whole genome shotgun (WGS) entry which is preliminary data.</text>
</comment>
<name>A0A956SEU4_UNCEI</name>
<organism evidence="3 4">
    <name type="scientific">Eiseniibacteriota bacterium</name>
    <dbReference type="NCBI Taxonomy" id="2212470"/>
    <lineage>
        <taxon>Bacteria</taxon>
        <taxon>Candidatus Eiseniibacteriota</taxon>
    </lineage>
</organism>
<dbReference type="AlphaFoldDB" id="A0A956SEU4"/>
<feature type="coiled-coil region" evidence="1">
    <location>
        <begin position="53"/>
        <end position="80"/>
    </location>
</feature>
<keyword evidence="2" id="KW-1133">Transmembrane helix</keyword>
<proteinExistence type="predicted"/>
<feature type="transmembrane region" description="Helical" evidence="2">
    <location>
        <begin position="30"/>
        <end position="49"/>
    </location>
</feature>
<evidence type="ECO:0000313" key="3">
    <source>
        <dbReference type="EMBL" id="MCA9756694.1"/>
    </source>
</evidence>
<evidence type="ECO:0000256" key="1">
    <source>
        <dbReference type="SAM" id="Coils"/>
    </source>
</evidence>
<keyword evidence="2" id="KW-0472">Membrane</keyword>
<evidence type="ECO:0000313" key="4">
    <source>
        <dbReference type="Proteomes" id="UP000739538"/>
    </source>
</evidence>
<keyword evidence="2" id="KW-0812">Transmembrane</keyword>
<dbReference type="Proteomes" id="UP000739538">
    <property type="component" value="Unassembled WGS sequence"/>
</dbReference>
<evidence type="ECO:0000256" key="2">
    <source>
        <dbReference type="SAM" id="Phobius"/>
    </source>
</evidence>
<dbReference type="EMBL" id="JAGQHS010000063">
    <property type="protein sequence ID" value="MCA9756694.1"/>
    <property type="molecule type" value="Genomic_DNA"/>
</dbReference>
<protein>
    <submittedName>
        <fullName evidence="3">Uncharacterized protein</fullName>
    </submittedName>
</protein>
<accession>A0A956SEU4</accession>
<reference evidence="3" key="1">
    <citation type="submission" date="2020-04" db="EMBL/GenBank/DDBJ databases">
        <authorList>
            <person name="Zhang T."/>
        </authorList>
    </citation>
    <scope>NUCLEOTIDE SEQUENCE</scope>
    <source>
        <strain evidence="3">HKST-UBA02</strain>
    </source>
</reference>
<sequence length="155" mass="17095">MNQVEMRAMRTRLGVSRSFAEDRSRSRRRFFTTLAVVAIFACGFGRVWLTTEVADQVSEVHRLEQRIEQLNVDISIASAQLDESRTFAQLAGPASEAGLQLDGPRASVTLPAQTGEQNVLRDALVQDLRRGSQLVLTEALAGTRSVEQVRASVSH</sequence>